<feature type="domain" description="Thioesterase TesA-like" evidence="3">
    <location>
        <begin position="25"/>
        <end position="248"/>
    </location>
</feature>
<dbReference type="RefSeq" id="WP_106833119.1">
    <property type="nucleotide sequence ID" value="NZ_JARMEW010000014.1"/>
</dbReference>
<proteinExistence type="inferred from homology"/>
<dbReference type="PANTHER" id="PTHR11487:SF0">
    <property type="entry name" value="S-ACYL FATTY ACID SYNTHASE THIOESTERASE, MEDIUM CHAIN"/>
    <property type="match status" value="1"/>
</dbReference>
<comment type="caution">
    <text evidence="4">The sequence shown here is derived from an EMBL/GenBank/DDBJ whole genome shotgun (WGS) entry which is preliminary data.</text>
</comment>
<comment type="similarity">
    <text evidence="1">Belongs to the thioesterase family.</text>
</comment>
<evidence type="ECO:0000256" key="1">
    <source>
        <dbReference type="ARBA" id="ARBA00007169"/>
    </source>
</evidence>
<dbReference type="InterPro" id="IPR029058">
    <property type="entry name" value="AB_hydrolase_fold"/>
</dbReference>
<evidence type="ECO:0000313" key="5">
    <source>
        <dbReference type="Proteomes" id="UP000241645"/>
    </source>
</evidence>
<reference evidence="4 5" key="1">
    <citation type="submission" date="2018-03" db="EMBL/GenBank/DDBJ databases">
        <title>Brevisbacillus phylogenomics.</title>
        <authorList>
            <person name="Dunlap C."/>
        </authorList>
    </citation>
    <scope>NUCLEOTIDE SEQUENCE [LARGE SCALE GENOMIC DNA]</scope>
    <source>
        <strain evidence="4 5">NRRL B-41110</strain>
    </source>
</reference>
<dbReference type="GeneID" id="95749001"/>
<keyword evidence="2" id="KW-0378">Hydrolase</keyword>
<dbReference type="SUPFAM" id="SSF53474">
    <property type="entry name" value="alpha/beta-Hydrolases"/>
    <property type="match status" value="1"/>
</dbReference>
<dbReference type="Pfam" id="PF00975">
    <property type="entry name" value="Thioesterase"/>
    <property type="match status" value="1"/>
</dbReference>
<gene>
    <name evidence="4" type="ORF">C7R92_02430</name>
</gene>
<evidence type="ECO:0000256" key="2">
    <source>
        <dbReference type="ARBA" id="ARBA00022801"/>
    </source>
</evidence>
<sequence>MSMTERSGRWIRPDRHPKNATYRCICLPHAGGSTALFAQWKHSIGDDIDVSSVQYPGRAGHPFRNDLPATMTAWVGEIIEELLTTLNSPFLLFGHSLGGVLAYELARSLTEKGKPPIALIVSGAVPPHLLGARLKRVSTFPDEHLINHVSEYGGTPEELLAHPEFIEYFLPLFRQDIGVLESYLFHERQPLAIPIFALAGKDDIVAPQTDIEEWQMYTTTSFTMDTIDGNHFFVEDHVAVCTTIRNWLKGE</sequence>
<dbReference type="Gene3D" id="3.40.50.1820">
    <property type="entry name" value="alpha/beta hydrolase"/>
    <property type="match status" value="1"/>
</dbReference>
<dbReference type="InterPro" id="IPR001031">
    <property type="entry name" value="Thioesterase"/>
</dbReference>
<dbReference type="Proteomes" id="UP000241645">
    <property type="component" value="Unassembled WGS sequence"/>
</dbReference>
<dbReference type="SMART" id="SM00824">
    <property type="entry name" value="PKS_TE"/>
    <property type="match status" value="1"/>
</dbReference>
<keyword evidence="5" id="KW-1185">Reference proteome</keyword>
<dbReference type="InterPro" id="IPR012223">
    <property type="entry name" value="TEII"/>
</dbReference>
<protein>
    <recommendedName>
        <fullName evidence="3">Thioesterase TesA-like domain-containing protein</fullName>
    </recommendedName>
</protein>
<name>A0ABX5FYK7_9BACL</name>
<dbReference type="InterPro" id="IPR020802">
    <property type="entry name" value="TesA-like"/>
</dbReference>
<evidence type="ECO:0000313" key="4">
    <source>
        <dbReference type="EMBL" id="PSK14482.1"/>
    </source>
</evidence>
<accession>A0ABX5FYK7</accession>
<dbReference type="EMBL" id="PXZO01000002">
    <property type="protein sequence ID" value="PSK14482.1"/>
    <property type="molecule type" value="Genomic_DNA"/>
</dbReference>
<dbReference type="PANTHER" id="PTHR11487">
    <property type="entry name" value="THIOESTERASE"/>
    <property type="match status" value="1"/>
</dbReference>
<evidence type="ECO:0000259" key="3">
    <source>
        <dbReference type="SMART" id="SM00824"/>
    </source>
</evidence>
<organism evidence="4 5">
    <name type="scientific">Brevibacillus porteri</name>
    <dbReference type="NCBI Taxonomy" id="2126350"/>
    <lineage>
        <taxon>Bacteria</taxon>
        <taxon>Bacillati</taxon>
        <taxon>Bacillota</taxon>
        <taxon>Bacilli</taxon>
        <taxon>Bacillales</taxon>
        <taxon>Paenibacillaceae</taxon>
        <taxon>Brevibacillus</taxon>
    </lineage>
</organism>